<feature type="coiled-coil region" evidence="1">
    <location>
        <begin position="4"/>
        <end position="31"/>
    </location>
</feature>
<name>A0A9N7TNB8_PLEPL</name>
<comment type="caution">
    <text evidence="2">The sequence shown here is derived from an EMBL/GenBank/DDBJ whole genome shotgun (WGS) entry which is preliminary data.</text>
</comment>
<sequence>VESEKEMEKEIQALKEQVEKLEHLLNDKDGVIKNETTKWRACFRAYVDCMAEFTECQAKSKCMEAHLHQ</sequence>
<feature type="non-terminal residue" evidence="2">
    <location>
        <position position="1"/>
    </location>
</feature>
<protein>
    <submittedName>
        <fullName evidence="2">Uncharacterized protein</fullName>
    </submittedName>
</protein>
<dbReference type="Proteomes" id="UP001153269">
    <property type="component" value="Unassembled WGS sequence"/>
</dbReference>
<keyword evidence="1" id="KW-0175">Coiled coil</keyword>
<evidence type="ECO:0000313" key="3">
    <source>
        <dbReference type="Proteomes" id="UP001153269"/>
    </source>
</evidence>
<reference evidence="2" key="1">
    <citation type="submission" date="2020-03" db="EMBL/GenBank/DDBJ databases">
        <authorList>
            <person name="Weist P."/>
        </authorList>
    </citation>
    <scope>NUCLEOTIDE SEQUENCE</scope>
</reference>
<dbReference type="EMBL" id="CADEAL010000141">
    <property type="protein sequence ID" value="CAB1415163.1"/>
    <property type="molecule type" value="Genomic_DNA"/>
</dbReference>
<gene>
    <name evidence="2" type="ORF">PLEPLA_LOCUS2876</name>
</gene>
<keyword evidence="3" id="KW-1185">Reference proteome</keyword>
<organism evidence="2 3">
    <name type="scientific">Pleuronectes platessa</name>
    <name type="common">European plaice</name>
    <dbReference type="NCBI Taxonomy" id="8262"/>
    <lineage>
        <taxon>Eukaryota</taxon>
        <taxon>Metazoa</taxon>
        <taxon>Chordata</taxon>
        <taxon>Craniata</taxon>
        <taxon>Vertebrata</taxon>
        <taxon>Euteleostomi</taxon>
        <taxon>Actinopterygii</taxon>
        <taxon>Neopterygii</taxon>
        <taxon>Teleostei</taxon>
        <taxon>Neoteleostei</taxon>
        <taxon>Acanthomorphata</taxon>
        <taxon>Carangaria</taxon>
        <taxon>Pleuronectiformes</taxon>
        <taxon>Pleuronectoidei</taxon>
        <taxon>Pleuronectidae</taxon>
        <taxon>Pleuronectes</taxon>
    </lineage>
</organism>
<dbReference type="AlphaFoldDB" id="A0A9N7TNB8"/>
<proteinExistence type="predicted"/>
<evidence type="ECO:0000313" key="2">
    <source>
        <dbReference type="EMBL" id="CAB1415163.1"/>
    </source>
</evidence>
<accession>A0A9N7TNB8</accession>
<evidence type="ECO:0000256" key="1">
    <source>
        <dbReference type="SAM" id="Coils"/>
    </source>
</evidence>